<sequence>MAFEKDGQFKKFCAYGFLKNLRFFEPFMVLFLLGAGLSYLQVGLLYSLRMILQNVLEIPAGIVSDALGRRRTMITSFVFYMLSFLAFYLSGKMPGFVVAMAIFALGEAFRTGTHKAMIFEYLKMKGWESEKVTYYGYTRSWSQRGSALSALLAAGLVILTQNYRMIFLFSVIPYLLDLILIASYPKALDGKTMNIRFSDIGKNFKEVLSDFRYSFENPLMLKTIANSSIYSGYYKALKDFLQPVIKSLALALPILTLQPNETRSAVLVGIIYYIIYRLSSLAARNSGKFSLRFRSLQMALTLSIFIGAGAGLLSGLFYRFHIPAIAVLFFVAVYLVENLRKPIGMGCTADLLEKDILATALSAASQLETLFGAIFTALLGFLADRFGLANGLMAVSLLLIVLTPIFIIRKSRTKA</sequence>
<comment type="caution">
    <text evidence="8">The sequence shown here is derived from an EMBL/GenBank/DDBJ whole genome shotgun (WGS) entry which is preliminary data.</text>
</comment>
<reference evidence="8 9" key="1">
    <citation type="submission" date="2018-03" db="EMBL/GenBank/DDBJ databases">
        <title>Genomic Encyclopedia of Archaeal and Bacterial Type Strains, Phase II (KMG-II): from individual species to whole genera.</title>
        <authorList>
            <person name="Goeker M."/>
        </authorList>
    </citation>
    <scope>NUCLEOTIDE SEQUENCE [LARGE SCALE GENOMIC DNA]</scope>
    <source>
        <strain evidence="8 9">DSM 27267</strain>
    </source>
</reference>
<gene>
    <name evidence="8" type="ORF">CLV93_10676</name>
    <name evidence="7" type="ORF">JCM18694_31700</name>
</gene>
<dbReference type="GO" id="GO:0016020">
    <property type="term" value="C:membrane"/>
    <property type="evidence" value="ECO:0007669"/>
    <property type="project" value="UniProtKB-SubCell"/>
</dbReference>
<dbReference type="InterPro" id="IPR020846">
    <property type="entry name" value="MFS_dom"/>
</dbReference>
<dbReference type="SUPFAM" id="SSF103473">
    <property type="entry name" value="MFS general substrate transporter"/>
    <property type="match status" value="1"/>
</dbReference>
<dbReference type="Gene3D" id="1.20.1250.20">
    <property type="entry name" value="MFS general substrate transporter like domains"/>
    <property type="match status" value="1"/>
</dbReference>
<feature type="transmembrane region" description="Helical" evidence="5">
    <location>
        <begin position="388"/>
        <end position="408"/>
    </location>
</feature>
<dbReference type="Proteomes" id="UP000240621">
    <property type="component" value="Unassembled WGS sequence"/>
</dbReference>
<evidence type="ECO:0000313" key="7">
    <source>
        <dbReference type="EMBL" id="GET22924.1"/>
    </source>
</evidence>
<dbReference type="InterPro" id="IPR005829">
    <property type="entry name" value="Sugar_transporter_CS"/>
</dbReference>
<keyword evidence="3 5" id="KW-1133">Transmembrane helix</keyword>
<dbReference type="PANTHER" id="PTHR23530:SF1">
    <property type="entry name" value="PERMEASE, MAJOR FACILITATOR SUPERFAMILY-RELATED"/>
    <property type="match status" value="1"/>
</dbReference>
<feature type="transmembrane region" description="Helical" evidence="5">
    <location>
        <begin position="295"/>
        <end position="314"/>
    </location>
</feature>
<evidence type="ECO:0000313" key="9">
    <source>
        <dbReference type="Proteomes" id="UP000240621"/>
    </source>
</evidence>
<comment type="subcellular location">
    <subcellularLocation>
        <location evidence="1">Membrane</location>
        <topology evidence="1">Multi-pass membrane protein</topology>
    </subcellularLocation>
</comment>
<keyword evidence="10" id="KW-1185">Reference proteome</keyword>
<dbReference type="RefSeq" id="WP_106542550.1">
    <property type="nucleotide sequence ID" value="NZ_BLAU01000001.1"/>
</dbReference>
<dbReference type="PROSITE" id="PS50850">
    <property type="entry name" value="MFS"/>
    <property type="match status" value="1"/>
</dbReference>
<dbReference type="Proteomes" id="UP000396862">
    <property type="component" value="Unassembled WGS sequence"/>
</dbReference>
<evidence type="ECO:0000259" key="6">
    <source>
        <dbReference type="PROSITE" id="PS50850"/>
    </source>
</evidence>
<feature type="transmembrane region" description="Helical" evidence="5">
    <location>
        <begin position="166"/>
        <end position="184"/>
    </location>
</feature>
<evidence type="ECO:0000256" key="4">
    <source>
        <dbReference type="ARBA" id="ARBA00023136"/>
    </source>
</evidence>
<evidence type="ECO:0000256" key="2">
    <source>
        <dbReference type="ARBA" id="ARBA00022692"/>
    </source>
</evidence>
<evidence type="ECO:0000313" key="8">
    <source>
        <dbReference type="EMBL" id="PSK82332.1"/>
    </source>
</evidence>
<accession>A0A2P8CBP3</accession>
<name>A0A2P8CBP3_9BACT</name>
<feature type="domain" description="Major facilitator superfamily (MFS) profile" evidence="6">
    <location>
        <begin position="1"/>
        <end position="412"/>
    </location>
</feature>
<organism evidence="8 9">
    <name type="scientific">Prolixibacter denitrificans</name>
    <dbReference type="NCBI Taxonomy" id="1541063"/>
    <lineage>
        <taxon>Bacteria</taxon>
        <taxon>Pseudomonadati</taxon>
        <taxon>Bacteroidota</taxon>
        <taxon>Bacteroidia</taxon>
        <taxon>Marinilabiliales</taxon>
        <taxon>Prolixibacteraceae</taxon>
        <taxon>Prolixibacter</taxon>
    </lineage>
</organism>
<evidence type="ECO:0000256" key="3">
    <source>
        <dbReference type="ARBA" id="ARBA00022989"/>
    </source>
</evidence>
<protein>
    <submittedName>
        <fullName evidence="8">MFS transporter</fullName>
    </submittedName>
</protein>
<evidence type="ECO:0000313" key="10">
    <source>
        <dbReference type="Proteomes" id="UP000396862"/>
    </source>
</evidence>
<dbReference type="Pfam" id="PF07690">
    <property type="entry name" value="MFS_1"/>
    <property type="match status" value="1"/>
</dbReference>
<feature type="transmembrane region" description="Helical" evidence="5">
    <location>
        <begin position="320"/>
        <end position="336"/>
    </location>
</feature>
<dbReference type="AlphaFoldDB" id="A0A2P8CBP3"/>
<dbReference type="CDD" id="cd06174">
    <property type="entry name" value="MFS"/>
    <property type="match status" value="1"/>
</dbReference>
<feature type="transmembrane region" description="Helical" evidence="5">
    <location>
        <begin position="356"/>
        <end position="382"/>
    </location>
</feature>
<dbReference type="PROSITE" id="PS00216">
    <property type="entry name" value="SUGAR_TRANSPORT_1"/>
    <property type="match status" value="1"/>
</dbReference>
<evidence type="ECO:0000256" key="5">
    <source>
        <dbReference type="SAM" id="Phobius"/>
    </source>
</evidence>
<reference evidence="7 10" key="2">
    <citation type="submission" date="2019-10" db="EMBL/GenBank/DDBJ databases">
        <title>Prolixibacter strains distinguished by the presence of nitrate reductase genes were adept at nitrate-dependent anaerobic corrosion of metallic iron and carbon steel.</title>
        <authorList>
            <person name="Iino T."/>
            <person name="Shono N."/>
            <person name="Ito K."/>
            <person name="Nakamura R."/>
            <person name="Sueoka K."/>
            <person name="Harayama S."/>
            <person name="Ohkuma M."/>
        </authorList>
    </citation>
    <scope>NUCLEOTIDE SEQUENCE [LARGE SCALE GENOMIC DNA]</scope>
    <source>
        <strain evidence="7 10">MIC1-1</strain>
    </source>
</reference>
<proteinExistence type="predicted"/>
<feature type="transmembrane region" description="Helical" evidence="5">
    <location>
        <begin position="27"/>
        <end position="48"/>
    </location>
</feature>
<dbReference type="GO" id="GO:0022857">
    <property type="term" value="F:transmembrane transporter activity"/>
    <property type="evidence" value="ECO:0007669"/>
    <property type="project" value="InterPro"/>
</dbReference>
<dbReference type="InterPro" id="IPR036259">
    <property type="entry name" value="MFS_trans_sf"/>
</dbReference>
<keyword evidence="2 5" id="KW-0812">Transmembrane</keyword>
<feature type="transmembrane region" description="Helical" evidence="5">
    <location>
        <begin position="265"/>
        <end position="283"/>
    </location>
</feature>
<feature type="transmembrane region" description="Helical" evidence="5">
    <location>
        <begin position="77"/>
        <end position="105"/>
    </location>
</feature>
<dbReference type="InterPro" id="IPR011701">
    <property type="entry name" value="MFS"/>
</dbReference>
<dbReference type="OrthoDB" id="9816124at2"/>
<feature type="transmembrane region" description="Helical" evidence="5">
    <location>
        <begin position="141"/>
        <end position="159"/>
    </location>
</feature>
<dbReference type="InterPro" id="IPR053160">
    <property type="entry name" value="MFS_DHA3_Transporter"/>
</dbReference>
<dbReference type="EMBL" id="PYGC01000006">
    <property type="protein sequence ID" value="PSK82332.1"/>
    <property type="molecule type" value="Genomic_DNA"/>
</dbReference>
<keyword evidence="4 5" id="KW-0472">Membrane</keyword>
<dbReference type="PANTHER" id="PTHR23530">
    <property type="entry name" value="TRANSPORT PROTEIN-RELATED"/>
    <property type="match status" value="1"/>
</dbReference>
<dbReference type="EMBL" id="BLAU01000001">
    <property type="protein sequence ID" value="GET22924.1"/>
    <property type="molecule type" value="Genomic_DNA"/>
</dbReference>
<evidence type="ECO:0000256" key="1">
    <source>
        <dbReference type="ARBA" id="ARBA00004141"/>
    </source>
</evidence>